<name>A0ABQ1E1Q2_9FIRM</name>
<keyword evidence="2" id="KW-1185">Reference proteome</keyword>
<sequence>MNDFSGPVDKKTAKNLLKLCRKTIPVMTLLDAYTIQAILHGAERRAKEREDTHGKN</sequence>
<evidence type="ECO:0000313" key="2">
    <source>
        <dbReference type="Proteomes" id="UP000620147"/>
    </source>
</evidence>
<protein>
    <submittedName>
        <fullName evidence="1">Uncharacterized protein</fullName>
    </submittedName>
</protein>
<gene>
    <name evidence="1" type="ORF">BUFA31_20710</name>
</gene>
<proteinExistence type="predicted"/>
<reference evidence="1 2" key="1">
    <citation type="submission" date="2020-06" db="EMBL/GenBank/DDBJ databases">
        <title>Characterization of fructooligosaccharide metabolism and fructooligosaccharide-degrading enzymes in human commensal butyrate producers.</title>
        <authorList>
            <person name="Tanno H."/>
            <person name="Fujii T."/>
            <person name="Hirano K."/>
            <person name="Maeno S."/>
            <person name="Tonozuka T."/>
            <person name="Sakamoto M."/>
            <person name="Ohkuma M."/>
            <person name="Tochio T."/>
            <person name="Endo A."/>
        </authorList>
    </citation>
    <scope>NUCLEOTIDE SEQUENCE [LARGE SCALE GENOMIC DNA]</scope>
    <source>
        <strain evidence="1 2">JCM 31056</strain>
    </source>
</reference>
<evidence type="ECO:0000313" key="1">
    <source>
        <dbReference type="EMBL" id="GFO88907.1"/>
    </source>
</evidence>
<dbReference type="EMBL" id="BLYJ01000028">
    <property type="protein sequence ID" value="GFO88907.1"/>
    <property type="molecule type" value="Genomic_DNA"/>
</dbReference>
<dbReference type="Proteomes" id="UP000620147">
    <property type="component" value="Unassembled WGS sequence"/>
</dbReference>
<comment type="caution">
    <text evidence="1">The sequence shown here is derived from an EMBL/GenBank/DDBJ whole genome shotgun (WGS) entry which is preliminary data.</text>
</comment>
<organism evidence="1 2">
    <name type="scientific">Butyricicoccus faecihominis</name>
    <dbReference type="NCBI Taxonomy" id="1712515"/>
    <lineage>
        <taxon>Bacteria</taxon>
        <taxon>Bacillati</taxon>
        <taxon>Bacillota</taxon>
        <taxon>Clostridia</taxon>
        <taxon>Eubacteriales</taxon>
        <taxon>Butyricicoccaceae</taxon>
        <taxon>Butyricicoccus</taxon>
    </lineage>
</organism>
<dbReference type="RefSeq" id="WP_188886391.1">
    <property type="nucleotide sequence ID" value="NZ_BLYJ01000028.1"/>
</dbReference>
<accession>A0ABQ1E1Q2</accession>